<comment type="caution">
    <text evidence="9">The sequence shown here is derived from an EMBL/GenBank/DDBJ whole genome shotgun (WGS) entry which is preliminary data.</text>
</comment>
<dbReference type="Proteomes" id="UP001497382">
    <property type="component" value="Unassembled WGS sequence"/>
</dbReference>
<accession>A0AAV2BZ52</accession>
<keyword evidence="6" id="KW-0539">Nucleus</keyword>
<dbReference type="SUPFAM" id="SSF57667">
    <property type="entry name" value="beta-beta-alpha zinc fingers"/>
    <property type="match status" value="2"/>
</dbReference>
<gene>
    <name evidence="9" type="ORF">LARSCL_LOCUS22377</name>
</gene>
<feature type="domain" description="C2H2-type" evidence="8">
    <location>
        <begin position="109"/>
        <end position="133"/>
    </location>
</feature>
<evidence type="ECO:0000313" key="10">
    <source>
        <dbReference type="Proteomes" id="UP001497382"/>
    </source>
</evidence>
<evidence type="ECO:0000313" key="9">
    <source>
        <dbReference type="EMBL" id="CAL1301205.1"/>
    </source>
</evidence>
<evidence type="ECO:0000256" key="6">
    <source>
        <dbReference type="ARBA" id="ARBA00023242"/>
    </source>
</evidence>
<evidence type="ECO:0000256" key="5">
    <source>
        <dbReference type="ARBA" id="ARBA00022833"/>
    </source>
</evidence>
<dbReference type="InterPro" id="IPR036236">
    <property type="entry name" value="Znf_C2H2_sf"/>
</dbReference>
<dbReference type="GO" id="GO:0005634">
    <property type="term" value="C:nucleus"/>
    <property type="evidence" value="ECO:0007669"/>
    <property type="project" value="UniProtKB-SubCell"/>
</dbReference>
<dbReference type="AlphaFoldDB" id="A0AAV2BZ52"/>
<dbReference type="PANTHER" id="PTHR24394">
    <property type="entry name" value="ZINC FINGER PROTEIN"/>
    <property type="match status" value="1"/>
</dbReference>
<organism evidence="9 10">
    <name type="scientific">Larinioides sclopetarius</name>
    <dbReference type="NCBI Taxonomy" id="280406"/>
    <lineage>
        <taxon>Eukaryota</taxon>
        <taxon>Metazoa</taxon>
        <taxon>Ecdysozoa</taxon>
        <taxon>Arthropoda</taxon>
        <taxon>Chelicerata</taxon>
        <taxon>Arachnida</taxon>
        <taxon>Araneae</taxon>
        <taxon>Araneomorphae</taxon>
        <taxon>Entelegynae</taxon>
        <taxon>Araneoidea</taxon>
        <taxon>Araneidae</taxon>
        <taxon>Larinioides</taxon>
    </lineage>
</organism>
<feature type="domain" description="C2H2-type" evidence="8">
    <location>
        <begin position="52"/>
        <end position="80"/>
    </location>
</feature>
<evidence type="ECO:0000256" key="4">
    <source>
        <dbReference type="ARBA" id="ARBA00022771"/>
    </source>
</evidence>
<evidence type="ECO:0000256" key="7">
    <source>
        <dbReference type="PROSITE-ProRule" id="PRU00042"/>
    </source>
</evidence>
<comment type="subcellular location">
    <subcellularLocation>
        <location evidence="1">Nucleus</location>
    </subcellularLocation>
</comment>
<dbReference type="GO" id="GO:0008270">
    <property type="term" value="F:zinc ion binding"/>
    <property type="evidence" value="ECO:0007669"/>
    <property type="project" value="UniProtKB-KW"/>
</dbReference>
<keyword evidence="5" id="KW-0862">Zinc</keyword>
<dbReference type="FunFam" id="3.30.160.60:FF:000912">
    <property type="entry name" value="Zinc finger protein 660"/>
    <property type="match status" value="1"/>
</dbReference>
<evidence type="ECO:0000256" key="3">
    <source>
        <dbReference type="ARBA" id="ARBA00022737"/>
    </source>
</evidence>
<dbReference type="PROSITE" id="PS50157">
    <property type="entry name" value="ZINC_FINGER_C2H2_2"/>
    <property type="match status" value="3"/>
</dbReference>
<dbReference type="EMBL" id="CAXIEN010000635">
    <property type="protein sequence ID" value="CAL1301205.1"/>
    <property type="molecule type" value="Genomic_DNA"/>
</dbReference>
<reference evidence="9 10" key="1">
    <citation type="submission" date="2024-04" db="EMBL/GenBank/DDBJ databases">
        <authorList>
            <person name="Rising A."/>
            <person name="Reimegard J."/>
            <person name="Sonavane S."/>
            <person name="Akerstrom W."/>
            <person name="Nylinder S."/>
            <person name="Hedman E."/>
            <person name="Kallberg Y."/>
        </authorList>
    </citation>
    <scope>NUCLEOTIDE SEQUENCE [LARGE SCALE GENOMIC DNA]</scope>
</reference>
<protein>
    <recommendedName>
        <fullName evidence="8">C2H2-type domain-containing protein</fullName>
    </recommendedName>
</protein>
<dbReference type="PROSITE" id="PS00028">
    <property type="entry name" value="ZINC_FINGER_C2H2_1"/>
    <property type="match status" value="2"/>
</dbReference>
<dbReference type="Pfam" id="PF00096">
    <property type="entry name" value="zf-C2H2"/>
    <property type="match status" value="2"/>
</dbReference>
<dbReference type="PANTHER" id="PTHR24394:SF44">
    <property type="entry name" value="ZINC FINGER PROTEIN 271-LIKE"/>
    <property type="match status" value="1"/>
</dbReference>
<keyword evidence="2" id="KW-0479">Metal-binding</keyword>
<feature type="domain" description="C2H2-type" evidence="8">
    <location>
        <begin position="81"/>
        <end position="108"/>
    </location>
</feature>
<dbReference type="Gene3D" id="3.30.160.60">
    <property type="entry name" value="Classic Zinc Finger"/>
    <property type="match status" value="3"/>
</dbReference>
<dbReference type="GO" id="GO:0000981">
    <property type="term" value="F:DNA-binding transcription factor activity, RNA polymerase II-specific"/>
    <property type="evidence" value="ECO:0007669"/>
    <property type="project" value="TreeGrafter"/>
</dbReference>
<evidence type="ECO:0000256" key="2">
    <source>
        <dbReference type="ARBA" id="ARBA00022723"/>
    </source>
</evidence>
<keyword evidence="3" id="KW-0677">Repeat</keyword>
<dbReference type="InterPro" id="IPR013087">
    <property type="entry name" value="Znf_C2H2_type"/>
</dbReference>
<keyword evidence="4 7" id="KW-0863">Zinc-finger</keyword>
<proteinExistence type="predicted"/>
<evidence type="ECO:0000256" key="1">
    <source>
        <dbReference type="ARBA" id="ARBA00004123"/>
    </source>
</evidence>
<dbReference type="FunFam" id="3.30.160.60:FF:000446">
    <property type="entry name" value="Zinc finger protein"/>
    <property type="match status" value="1"/>
</dbReference>
<sequence>MNSISSTSLSKRAVRKCRHVSSLISSTSFRRLGIYQYTCFSSEMNSFIISSTKCCPFCSYTSLHSTNIRNHLVIHTGEKPYICHICKKSFTLKGNLKTHLRLHSGEQPYECRICGRKFTQLVHLRRHEMCKHS</sequence>
<keyword evidence="10" id="KW-1185">Reference proteome</keyword>
<evidence type="ECO:0000259" key="8">
    <source>
        <dbReference type="PROSITE" id="PS50157"/>
    </source>
</evidence>
<name>A0AAV2BZ52_9ARAC</name>
<dbReference type="SMART" id="SM00355">
    <property type="entry name" value="ZnF_C2H2"/>
    <property type="match status" value="3"/>
</dbReference>